<dbReference type="Proteomes" id="UP000019487">
    <property type="component" value="Unassembled WGS sequence"/>
</dbReference>
<feature type="region of interest" description="Disordered" evidence="1">
    <location>
        <begin position="47"/>
        <end position="68"/>
    </location>
</feature>
<dbReference type="AlphaFoldDB" id="W9C737"/>
<evidence type="ECO:0000313" key="2">
    <source>
        <dbReference type="EMBL" id="ESZ92577.1"/>
    </source>
</evidence>
<gene>
    <name evidence="2" type="ORF">SBOR_7037</name>
</gene>
<dbReference type="HOGENOM" id="CLU_2279113_0_0_1"/>
<dbReference type="EMBL" id="AYSA01000377">
    <property type="protein sequence ID" value="ESZ92577.1"/>
    <property type="molecule type" value="Genomic_DNA"/>
</dbReference>
<organism evidence="2 3">
    <name type="scientific">Sclerotinia borealis (strain F-4128)</name>
    <dbReference type="NCBI Taxonomy" id="1432307"/>
    <lineage>
        <taxon>Eukaryota</taxon>
        <taxon>Fungi</taxon>
        <taxon>Dikarya</taxon>
        <taxon>Ascomycota</taxon>
        <taxon>Pezizomycotina</taxon>
        <taxon>Leotiomycetes</taxon>
        <taxon>Helotiales</taxon>
        <taxon>Sclerotiniaceae</taxon>
        <taxon>Sclerotinia</taxon>
    </lineage>
</organism>
<reference evidence="2 3" key="1">
    <citation type="journal article" date="2014" name="Genome Announc.">
        <title>Draft genome sequence of Sclerotinia borealis, a psychrophilic plant pathogenic fungus.</title>
        <authorList>
            <person name="Mardanov A.V."/>
            <person name="Beletsky A.V."/>
            <person name="Kadnikov V.V."/>
            <person name="Ignatov A.N."/>
            <person name="Ravin N.V."/>
        </authorList>
    </citation>
    <scope>NUCLEOTIDE SEQUENCE [LARGE SCALE GENOMIC DNA]</scope>
    <source>
        <strain evidence="3">F-4157</strain>
    </source>
</reference>
<name>W9C737_SCLBF</name>
<proteinExistence type="predicted"/>
<keyword evidence="3" id="KW-1185">Reference proteome</keyword>
<evidence type="ECO:0000313" key="3">
    <source>
        <dbReference type="Proteomes" id="UP000019487"/>
    </source>
</evidence>
<sequence length="102" mass="11851">MRDTLLRHEVMLMSMRYRLQSLQNIFAAKDSTPKQLASTSVRDNHIFESSHAADSHGGKGKSVERKTSDRKRYLVKADAIFNESIYKRVKPDESRYFQSLED</sequence>
<evidence type="ECO:0000256" key="1">
    <source>
        <dbReference type="SAM" id="MobiDB-lite"/>
    </source>
</evidence>
<accession>W9C737</accession>
<comment type="caution">
    <text evidence="2">The sequence shown here is derived from an EMBL/GenBank/DDBJ whole genome shotgun (WGS) entry which is preliminary data.</text>
</comment>
<protein>
    <submittedName>
        <fullName evidence="2">Uncharacterized protein</fullName>
    </submittedName>
</protein>